<gene>
    <name evidence="5" type="ORF">C7379_1207</name>
</gene>
<keyword evidence="6" id="KW-1185">Reference proteome</keyword>
<feature type="transmembrane region" description="Helical" evidence="1">
    <location>
        <begin position="326"/>
        <end position="345"/>
    </location>
</feature>
<comment type="caution">
    <text evidence="5">The sequence shown here is derived from an EMBL/GenBank/DDBJ whole genome shotgun (WGS) entry which is preliminary data.</text>
</comment>
<name>A0A2U0U071_9BACT</name>
<feature type="transmembrane region" description="Helical" evidence="1">
    <location>
        <begin position="357"/>
        <end position="375"/>
    </location>
</feature>
<proteinExistence type="predicted"/>
<accession>A0A2U0U071</accession>
<keyword evidence="1" id="KW-1133">Transmembrane helix</keyword>
<evidence type="ECO:0000259" key="3">
    <source>
        <dbReference type="Pfam" id="PF13387"/>
    </source>
</evidence>
<protein>
    <submittedName>
        <fullName evidence="5">Uncharacterized protein DUF4105</fullName>
    </submittedName>
</protein>
<evidence type="ECO:0000259" key="4">
    <source>
        <dbReference type="Pfam" id="PF25221"/>
    </source>
</evidence>
<feature type="domain" description="Lnb-like transmembrane" evidence="4">
    <location>
        <begin position="270"/>
        <end position="401"/>
    </location>
</feature>
<dbReference type="InterPro" id="IPR025178">
    <property type="entry name" value="Lnb_N"/>
</dbReference>
<organism evidence="5 6">
    <name type="scientific">Hallella colorans</name>
    <dbReference type="NCBI Taxonomy" id="1703337"/>
    <lineage>
        <taxon>Bacteria</taxon>
        <taxon>Pseudomonadati</taxon>
        <taxon>Bacteroidota</taxon>
        <taxon>Bacteroidia</taxon>
        <taxon>Bacteroidales</taxon>
        <taxon>Prevotellaceae</taxon>
        <taxon>Hallella</taxon>
    </lineage>
</organism>
<keyword evidence="1" id="KW-0472">Membrane</keyword>
<evidence type="ECO:0000313" key="6">
    <source>
        <dbReference type="Proteomes" id="UP000245870"/>
    </source>
</evidence>
<feature type="domain" description="Lnb N-terminal periplasmic" evidence="3">
    <location>
        <begin position="30"/>
        <end position="165"/>
    </location>
</feature>
<sequence length="407" mass="46786">MKHFNSFSRALCLAAFIIMTASVHAQNFPSQGAHMDSVEISLLTCSPGNEVWSLYGHSAIRIQDKSNGEDVAVNYGLFDYNQKNFIIRFIFGLTDYSVGIAPFPMFLTEYARQGRTVVQQRLNLSPEDKTYIIQAIAENCSPANRIYRYNYFYDNCTTRARDMLVNHLSGKVVYVGRTNLRCSYREMVHQWTENHRWARFGKDLLLGVKADMRNDFAARQFLPDSLRADFEHAIVLEPTHQKHALVDSTFEVLKGNTQNSTTEQSVWDNISPRMLFAILAVIIFLTTAYECYRRKTFWLIDVILLTLDGIPGLILFAMIFSKHPTVSLNLQILLLNPLSIIFVYSVAKQAAKHKYHWFWNVLGVCVILFFIGSVFQNYAEGMNFLALTLLVRVVANRFIYKYPTLKT</sequence>
<dbReference type="Pfam" id="PF13387">
    <property type="entry name" value="Lnb_N"/>
    <property type="match status" value="1"/>
</dbReference>
<dbReference type="AlphaFoldDB" id="A0A2U0U071"/>
<feature type="chain" id="PRO_5015707184" evidence="2">
    <location>
        <begin position="26"/>
        <end position="407"/>
    </location>
</feature>
<evidence type="ECO:0000256" key="1">
    <source>
        <dbReference type="SAM" id="Phobius"/>
    </source>
</evidence>
<evidence type="ECO:0000313" key="5">
    <source>
        <dbReference type="EMBL" id="PVX49314.1"/>
    </source>
</evidence>
<feature type="signal peptide" evidence="2">
    <location>
        <begin position="1"/>
        <end position="25"/>
    </location>
</feature>
<dbReference type="Pfam" id="PF25221">
    <property type="entry name" value="5TMH_Lnb"/>
    <property type="match status" value="1"/>
</dbReference>
<keyword evidence="1" id="KW-0812">Transmembrane</keyword>
<dbReference type="InterPro" id="IPR057436">
    <property type="entry name" value="5TMH_Lnb"/>
</dbReference>
<keyword evidence="2" id="KW-0732">Signal</keyword>
<reference evidence="5 6" key="1">
    <citation type="submission" date="2018-05" db="EMBL/GenBank/DDBJ databases">
        <title>Genomic Encyclopedia of Type Strains, Phase IV (KMG-IV): sequencing the most valuable type-strain genomes for metagenomic binning, comparative biology and taxonomic classification.</title>
        <authorList>
            <person name="Goeker M."/>
        </authorList>
    </citation>
    <scope>NUCLEOTIDE SEQUENCE [LARGE SCALE GENOMIC DNA]</scope>
    <source>
        <strain evidence="5 6">DSM 100333</strain>
    </source>
</reference>
<evidence type="ECO:0000256" key="2">
    <source>
        <dbReference type="SAM" id="SignalP"/>
    </source>
</evidence>
<feature type="transmembrane region" description="Helical" evidence="1">
    <location>
        <begin position="299"/>
        <end position="320"/>
    </location>
</feature>
<dbReference type="EMBL" id="QENY01000020">
    <property type="protein sequence ID" value="PVX49314.1"/>
    <property type="molecule type" value="Genomic_DNA"/>
</dbReference>
<dbReference type="Proteomes" id="UP000245870">
    <property type="component" value="Unassembled WGS sequence"/>
</dbReference>